<gene>
    <name evidence="5" type="ORF">CHR53_25330</name>
</gene>
<dbReference type="PROSITE" id="PS50995">
    <property type="entry name" value="HTH_MARR_2"/>
    <property type="match status" value="1"/>
</dbReference>
<dbReference type="GO" id="GO:0003700">
    <property type="term" value="F:DNA-binding transcription factor activity"/>
    <property type="evidence" value="ECO:0007669"/>
    <property type="project" value="InterPro"/>
</dbReference>
<evidence type="ECO:0000256" key="2">
    <source>
        <dbReference type="ARBA" id="ARBA00023125"/>
    </source>
</evidence>
<dbReference type="EMBL" id="CP022572">
    <property type="protein sequence ID" value="AZU64292.1"/>
    <property type="molecule type" value="Genomic_DNA"/>
</dbReference>
<evidence type="ECO:0000313" key="6">
    <source>
        <dbReference type="Proteomes" id="UP000282892"/>
    </source>
</evidence>
<keyword evidence="6" id="KW-1185">Reference proteome</keyword>
<name>A0A3Q9QVJ2_9BACI</name>
<sequence>MSSTNHEIFRQFVKLYWNLSRDMNYIWKDIFNRQFPGSQSHILFLLERNGPKKMSEVAELLHLTPGAVTTASDKLIEHGYIARIRDEQDRRVVYLEMTGKGREAITELQEEGRMAMKKVFSHLSDKDLEFLMGTFEQAIQNISDLRKEYDT</sequence>
<dbReference type="PANTHER" id="PTHR42756:SF1">
    <property type="entry name" value="TRANSCRIPTIONAL REPRESSOR OF EMRAB OPERON"/>
    <property type="match status" value="1"/>
</dbReference>
<dbReference type="SMART" id="SM00347">
    <property type="entry name" value="HTH_MARR"/>
    <property type="match status" value="1"/>
</dbReference>
<dbReference type="Pfam" id="PF01047">
    <property type="entry name" value="MarR"/>
    <property type="match status" value="1"/>
</dbReference>
<evidence type="ECO:0000259" key="4">
    <source>
        <dbReference type="PROSITE" id="PS50995"/>
    </source>
</evidence>
<dbReference type="InterPro" id="IPR036388">
    <property type="entry name" value="WH-like_DNA-bd_sf"/>
</dbReference>
<dbReference type="PANTHER" id="PTHR42756">
    <property type="entry name" value="TRANSCRIPTIONAL REGULATOR, MARR"/>
    <property type="match status" value="1"/>
</dbReference>
<organism evidence="5 6">
    <name type="scientific">Neobacillus mesonae</name>
    <dbReference type="NCBI Taxonomy" id="1193713"/>
    <lineage>
        <taxon>Bacteria</taxon>
        <taxon>Bacillati</taxon>
        <taxon>Bacillota</taxon>
        <taxon>Bacilli</taxon>
        <taxon>Bacillales</taxon>
        <taxon>Bacillaceae</taxon>
        <taxon>Neobacillus</taxon>
    </lineage>
</organism>
<evidence type="ECO:0000256" key="1">
    <source>
        <dbReference type="ARBA" id="ARBA00023015"/>
    </source>
</evidence>
<dbReference type="GO" id="GO:0003677">
    <property type="term" value="F:DNA binding"/>
    <property type="evidence" value="ECO:0007669"/>
    <property type="project" value="UniProtKB-KW"/>
</dbReference>
<dbReference type="KEGG" id="nmk:CHR53_25330"/>
<dbReference type="OrthoDB" id="327696at2"/>
<dbReference type="Gene3D" id="1.10.10.10">
    <property type="entry name" value="Winged helix-like DNA-binding domain superfamily/Winged helix DNA-binding domain"/>
    <property type="match status" value="1"/>
</dbReference>
<proteinExistence type="predicted"/>
<keyword evidence="1" id="KW-0805">Transcription regulation</keyword>
<dbReference type="RefSeq" id="WP_066388641.1">
    <property type="nucleotide sequence ID" value="NZ_CP022572.1"/>
</dbReference>
<dbReference type="Proteomes" id="UP000282892">
    <property type="component" value="Chromosome"/>
</dbReference>
<evidence type="ECO:0000313" key="5">
    <source>
        <dbReference type="EMBL" id="AZU64292.1"/>
    </source>
</evidence>
<dbReference type="PRINTS" id="PR00598">
    <property type="entry name" value="HTHMARR"/>
</dbReference>
<evidence type="ECO:0000256" key="3">
    <source>
        <dbReference type="ARBA" id="ARBA00023163"/>
    </source>
</evidence>
<dbReference type="AlphaFoldDB" id="A0A3Q9QVJ2"/>
<reference evidence="5 6" key="1">
    <citation type="submission" date="2017-07" db="EMBL/GenBank/DDBJ databases">
        <title>The complete genome sequence of Bacillus mesonae strain H20-5, an efficient strain improving plant abiotic stress resistance.</title>
        <authorList>
            <person name="Kim S.Y."/>
            <person name="Song H."/>
            <person name="Sang M.K."/>
            <person name="Weon H.-Y."/>
            <person name="Song J."/>
        </authorList>
    </citation>
    <scope>NUCLEOTIDE SEQUENCE [LARGE SCALE GENOMIC DNA]</scope>
    <source>
        <strain evidence="5 6">H20-5</strain>
    </source>
</reference>
<protein>
    <submittedName>
        <fullName evidence="5">MarR family transcriptional regulator</fullName>
    </submittedName>
</protein>
<feature type="domain" description="HTH marR-type" evidence="4">
    <location>
        <begin position="5"/>
        <end position="140"/>
    </location>
</feature>
<dbReference type="SUPFAM" id="SSF46785">
    <property type="entry name" value="Winged helix' DNA-binding domain"/>
    <property type="match status" value="1"/>
</dbReference>
<dbReference type="InterPro" id="IPR000835">
    <property type="entry name" value="HTH_MarR-typ"/>
</dbReference>
<dbReference type="STRING" id="1193713.GCA_001636315_01965"/>
<keyword evidence="3" id="KW-0804">Transcription</keyword>
<accession>A0A3Q9QVJ2</accession>
<dbReference type="InterPro" id="IPR036390">
    <property type="entry name" value="WH_DNA-bd_sf"/>
</dbReference>
<keyword evidence="2" id="KW-0238">DNA-binding</keyword>